<dbReference type="EMBL" id="JH795876">
    <property type="protein sequence ID" value="EJT97721.1"/>
    <property type="molecule type" value="Genomic_DNA"/>
</dbReference>
<dbReference type="EC" id="1.1.99.2" evidence="7"/>
<dbReference type="InterPro" id="IPR036188">
    <property type="entry name" value="FAD/NAD-bd_sf"/>
</dbReference>
<dbReference type="Pfam" id="PF01266">
    <property type="entry name" value="DAO"/>
    <property type="match status" value="1"/>
</dbReference>
<dbReference type="SUPFAM" id="SSF51905">
    <property type="entry name" value="FAD/NAD(P)-binding domain"/>
    <property type="match status" value="1"/>
</dbReference>
<evidence type="ECO:0000256" key="3">
    <source>
        <dbReference type="ARBA" id="ARBA00022827"/>
    </source>
</evidence>
<evidence type="ECO:0000256" key="4">
    <source>
        <dbReference type="ARBA" id="ARBA00023002"/>
    </source>
</evidence>
<sequence>MPSVRPLITTLNASKRYGFVKPSGEVDYLVVGGGVIGLAVAQRLVSKWNNRTTVLVERHSMVGQETSSRNSEVIHAGLYYPETSLKTRLCCRGRHLLYQRCESHNIPYKKVGKLVVGTSTQTAYLKQLHAHCVSLETKYNLPHAPPTEVISGAQAREMEPDLSPDIEAAVWNPETGIVDSHTYMSGLEREVAESDSGDIVLSTKVVRVDVVPEEEGWVVQLHTEGEEPSAILAKTLINATGLSSALILNSWLASLPTPAPLVPLWFAKGSYLRYSGEGVKKVQRLLYPAPDLGGKSHGHAGLGVHLTMDMDGGVKFGPDVEWISPPEGAPDLEGADFWYQYLEPSEARKDEMYAAIQSYLPGVRKEGLRGDYVGVRPKLVGPGAGFMDFVVRSDWSRGGDGVGVLHKGGSKEDAGRGKSGRMISLMGIESPGLTSSLGLAEMVVEDVLGEEGR</sequence>
<evidence type="ECO:0000256" key="6">
    <source>
        <dbReference type="ARBA" id="ARBA00037941"/>
    </source>
</evidence>
<dbReference type="STRING" id="1858805.M5FWF1"/>
<feature type="domain" description="FAD dependent oxidoreductase" evidence="9">
    <location>
        <begin position="27"/>
        <end position="445"/>
    </location>
</feature>
<name>M5FWF1_DACPD</name>
<dbReference type="Proteomes" id="UP000030653">
    <property type="component" value="Unassembled WGS sequence"/>
</dbReference>
<keyword evidence="2" id="KW-0285">Flavoprotein</keyword>
<dbReference type="InterPro" id="IPR006076">
    <property type="entry name" value="FAD-dep_OxRdtase"/>
</dbReference>
<evidence type="ECO:0000256" key="1">
    <source>
        <dbReference type="ARBA" id="ARBA00001974"/>
    </source>
</evidence>
<evidence type="ECO:0000256" key="2">
    <source>
        <dbReference type="ARBA" id="ARBA00022630"/>
    </source>
</evidence>
<dbReference type="GO" id="GO:0047545">
    <property type="term" value="F:(S)-2-hydroxyglutarate dehydrogenase activity"/>
    <property type="evidence" value="ECO:0007669"/>
    <property type="project" value="UniProtKB-EC"/>
</dbReference>
<evidence type="ECO:0000259" key="9">
    <source>
        <dbReference type="Pfam" id="PF01266"/>
    </source>
</evidence>
<proteinExistence type="inferred from homology"/>
<comment type="cofactor">
    <cofactor evidence="1">
        <name>FAD</name>
        <dbReference type="ChEBI" id="CHEBI:57692"/>
    </cofactor>
</comment>
<dbReference type="OMA" id="GVHFTRM"/>
<keyword evidence="11" id="KW-1185">Reference proteome</keyword>
<dbReference type="PANTHER" id="PTHR43104">
    <property type="entry name" value="L-2-HYDROXYGLUTARATE DEHYDROGENASE, MITOCHONDRIAL"/>
    <property type="match status" value="1"/>
</dbReference>
<keyword evidence="3" id="KW-0274">FAD</keyword>
<dbReference type="GeneID" id="63686436"/>
<dbReference type="Gene3D" id="3.30.9.10">
    <property type="entry name" value="D-Amino Acid Oxidase, subunit A, domain 2"/>
    <property type="match status" value="1"/>
</dbReference>
<dbReference type="Gene3D" id="3.50.50.60">
    <property type="entry name" value="FAD/NAD(P)-binding domain"/>
    <property type="match status" value="1"/>
</dbReference>
<accession>M5FWF1</accession>
<evidence type="ECO:0000256" key="5">
    <source>
        <dbReference type="ARBA" id="ARBA00036066"/>
    </source>
</evidence>
<dbReference type="PANTHER" id="PTHR43104:SF4">
    <property type="entry name" value="L-2-HYDROXYGLUTARATE DEHYDROGENASE, MITOCHONDRIAL"/>
    <property type="match status" value="1"/>
</dbReference>
<reference evidence="10 11" key="1">
    <citation type="journal article" date="2012" name="Science">
        <title>The Paleozoic origin of enzymatic lignin decomposition reconstructed from 31 fungal genomes.</title>
        <authorList>
            <person name="Floudas D."/>
            <person name="Binder M."/>
            <person name="Riley R."/>
            <person name="Barry K."/>
            <person name="Blanchette R.A."/>
            <person name="Henrissat B."/>
            <person name="Martinez A.T."/>
            <person name="Otillar R."/>
            <person name="Spatafora J.W."/>
            <person name="Yadav J.S."/>
            <person name="Aerts A."/>
            <person name="Benoit I."/>
            <person name="Boyd A."/>
            <person name="Carlson A."/>
            <person name="Copeland A."/>
            <person name="Coutinho P.M."/>
            <person name="de Vries R.P."/>
            <person name="Ferreira P."/>
            <person name="Findley K."/>
            <person name="Foster B."/>
            <person name="Gaskell J."/>
            <person name="Glotzer D."/>
            <person name="Gorecki P."/>
            <person name="Heitman J."/>
            <person name="Hesse C."/>
            <person name="Hori C."/>
            <person name="Igarashi K."/>
            <person name="Jurgens J.A."/>
            <person name="Kallen N."/>
            <person name="Kersten P."/>
            <person name="Kohler A."/>
            <person name="Kuees U."/>
            <person name="Kumar T.K.A."/>
            <person name="Kuo A."/>
            <person name="LaButti K."/>
            <person name="Larrondo L.F."/>
            <person name="Lindquist E."/>
            <person name="Ling A."/>
            <person name="Lombard V."/>
            <person name="Lucas S."/>
            <person name="Lundell T."/>
            <person name="Martin R."/>
            <person name="McLaughlin D.J."/>
            <person name="Morgenstern I."/>
            <person name="Morin E."/>
            <person name="Murat C."/>
            <person name="Nagy L.G."/>
            <person name="Nolan M."/>
            <person name="Ohm R.A."/>
            <person name="Patyshakuliyeva A."/>
            <person name="Rokas A."/>
            <person name="Ruiz-Duenas F.J."/>
            <person name="Sabat G."/>
            <person name="Salamov A."/>
            <person name="Samejima M."/>
            <person name="Schmutz J."/>
            <person name="Slot J.C."/>
            <person name="St John F."/>
            <person name="Stenlid J."/>
            <person name="Sun H."/>
            <person name="Sun S."/>
            <person name="Syed K."/>
            <person name="Tsang A."/>
            <person name="Wiebenga A."/>
            <person name="Young D."/>
            <person name="Pisabarro A."/>
            <person name="Eastwood D.C."/>
            <person name="Martin F."/>
            <person name="Cullen D."/>
            <person name="Grigoriev I.V."/>
            <person name="Hibbett D.S."/>
        </authorList>
    </citation>
    <scope>NUCLEOTIDE SEQUENCE [LARGE SCALE GENOMIC DNA]</scope>
    <source>
        <strain evidence="10 11">DJM-731 SS1</strain>
    </source>
</reference>
<dbReference type="AlphaFoldDB" id="M5FWF1"/>
<dbReference type="OrthoDB" id="498204at2759"/>
<dbReference type="RefSeq" id="XP_040624619.1">
    <property type="nucleotide sequence ID" value="XM_040771374.1"/>
</dbReference>
<evidence type="ECO:0000313" key="10">
    <source>
        <dbReference type="EMBL" id="EJT97721.1"/>
    </source>
</evidence>
<evidence type="ECO:0000256" key="8">
    <source>
        <dbReference type="ARBA" id="ARBA00041137"/>
    </source>
</evidence>
<keyword evidence="4" id="KW-0560">Oxidoreductase</keyword>
<evidence type="ECO:0000313" key="11">
    <source>
        <dbReference type="Proteomes" id="UP000030653"/>
    </source>
</evidence>
<organism evidence="10 11">
    <name type="scientific">Dacryopinax primogenitus (strain DJM 731)</name>
    <name type="common">Brown rot fungus</name>
    <dbReference type="NCBI Taxonomy" id="1858805"/>
    <lineage>
        <taxon>Eukaryota</taxon>
        <taxon>Fungi</taxon>
        <taxon>Dikarya</taxon>
        <taxon>Basidiomycota</taxon>
        <taxon>Agaricomycotina</taxon>
        <taxon>Dacrymycetes</taxon>
        <taxon>Dacrymycetales</taxon>
        <taxon>Dacrymycetaceae</taxon>
        <taxon>Dacryopinax</taxon>
    </lineage>
</organism>
<protein>
    <recommendedName>
        <fullName evidence="8">L-2-hydroxyglutarate dehydrogenase, mitochondrial</fullName>
        <ecNumber evidence="7">1.1.99.2</ecNumber>
    </recommendedName>
</protein>
<comment type="catalytic activity">
    <reaction evidence="5">
        <text>(S)-2-hydroxyglutarate + A = 2-oxoglutarate + AH2</text>
        <dbReference type="Rhea" id="RHEA:21252"/>
        <dbReference type="ChEBI" id="CHEBI:13193"/>
        <dbReference type="ChEBI" id="CHEBI:16782"/>
        <dbReference type="ChEBI" id="CHEBI:16810"/>
        <dbReference type="ChEBI" id="CHEBI:17499"/>
        <dbReference type="EC" id="1.1.99.2"/>
    </reaction>
</comment>
<evidence type="ECO:0000256" key="7">
    <source>
        <dbReference type="ARBA" id="ARBA00038878"/>
    </source>
</evidence>
<comment type="similarity">
    <text evidence="6">Belongs to the L2HGDH family.</text>
</comment>
<dbReference type="HOGENOM" id="CLU_024775_1_0_1"/>
<gene>
    <name evidence="10" type="ORF">DACRYDRAFT_18659</name>
</gene>